<dbReference type="Proteomes" id="UP001183390">
    <property type="component" value="Unassembled WGS sequence"/>
</dbReference>
<dbReference type="Pfam" id="PF00899">
    <property type="entry name" value="ThiF"/>
    <property type="match status" value="1"/>
</dbReference>
<proteinExistence type="predicted"/>
<dbReference type="PANTHER" id="PTHR43267">
    <property type="entry name" value="TRNA THREONYLCARBAMOYLADENOSINE DEHYDRATASE"/>
    <property type="match status" value="1"/>
</dbReference>
<dbReference type="GO" id="GO:0016779">
    <property type="term" value="F:nucleotidyltransferase activity"/>
    <property type="evidence" value="ECO:0007669"/>
    <property type="project" value="UniProtKB-KW"/>
</dbReference>
<evidence type="ECO:0000313" key="3">
    <source>
        <dbReference type="Proteomes" id="UP001183390"/>
    </source>
</evidence>
<protein>
    <submittedName>
        <fullName evidence="2">ThiF family adenylyltransferase</fullName>
    </submittedName>
</protein>
<dbReference type="InterPro" id="IPR035985">
    <property type="entry name" value="Ubiquitin-activating_enz"/>
</dbReference>
<evidence type="ECO:0000313" key="2">
    <source>
        <dbReference type="EMBL" id="MDT0329876.1"/>
    </source>
</evidence>
<sequence length="313" mass="34322">MRDVTTEAEARALSADDFYRHLVARNRGLVSVEAQRAVRRTRVLVAGCGSIGGAAIEPLARIGFENLHLVDSGTYELNNLNRQRAWVRDIGENKAAVAARVIGEINPHARVSVTVDGITADNADAFVADADLIIDGVDVTTMSGLRAKLSLHEAALAHRRPLVTGWDLAGMLCAEHIDYRRERRVFGGAITSDDLDRLSVWESIVRIAPMRAMPSEMLAELADNLHDPDYGVPQLPEAAWQFGSLACHMAVRIAAGRPIPPRVGVDVHAITRPLRERVRDTVVRPVRYLRFARALGLASTVRATVPRPLLQFS</sequence>
<keyword evidence="2" id="KW-0808">Transferase</keyword>
<dbReference type="InterPro" id="IPR000594">
    <property type="entry name" value="ThiF_NAD_FAD-bd"/>
</dbReference>
<dbReference type="InterPro" id="IPR045886">
    <property type="entry name" value="ThiF/MoeB/HesA"/>
</dbReference>
<reference evidence="3" key="1">
    <citation type="submission" date="2023-07" db="EMBL/GenBank/DDBJ databases">
        <title>30 novel species of actinomycetes from the DSMZ collection.</title>
        <authorList>
            <person name="Nouioui I."/>
        </authorList>
    </citation>
    <scope>NUCLEOTIDE SEQUENCE [LARGE SCALE GENOMIC DNA]</scope>
    <source>
        <strain evidence="3">DSM 44743</strain>
    </source>
</reference>
<dbReference type="SUPFAM" id="SSF69572">
    <property type="entry name" value="Activating enzymes of the ubiquitin-like proteins"/>
    <property type="match status" value="1"/>
</dbReference>
<dbReference type="PANTHER" id="PTHR43267:SF3">
    <property type="entry name" value="THIF PROTEIN"/>
    <property type="match status" value="1"/>
</dbReference>
<accession>A0ABU2MC92</accession>
<keyword evidence="2" id="KW-0548">Nucleotidyltransferase</keyword>
<name>A0ABU2MC92_9ACTN</name>
<dbReference type="RefSeq" id="WP_311512480.1">
    <property type="nucleotide sequence ID" value="NZ_JAVREP010000009.1"/>
</dbReference>
<keyword evidence="3" id="KW-1185">Reference proteome</keyword>
<gene>
    <name evidence="2" type="ORF">RM479_15800</name>
</gene>
<dbReference type="Gene3D" id="3.40.50.720">
    <property type="entry name" value="NAD(P)-binding Rossmann-like Domain"/>
    <property type="match status" value="1"/>
</dbReference>
<dbReference type="EMBL" id="JAVREP010000009">
    <property type="protein sequence ID" value="MDT0329876.1"/>
    <property type="molecule type" value="Genomic_DNA"/>
</dbReference>
<comment type="caution">
    <text evidence="2">The sequence shown here is derived from an EMBL/GenBank/DDBJ whole genome shotgun (WGS) entry which is preliminary data.</text>
</comment>
<feature type="domain" description="THIF-type NAD/FAD binding fold" evidence="1">
    <location>
        <begin position="25"/>
        <end position="165"/>
    </location>
</feature>
<evidence type="ECO:0000259" key="1">
    <source>
        <dbReference type="Pfam" id="PF00899"/>
    </source>
</evidence>
<organism evidence="2 3">
    <name type="scientific">Nocardiopsis lambiniae</name>
    <dbReference type="NCBI Taxonomy" id="3075539"/>
    <lineage>
        <taxon>Bacteria</taxon>
        <taxon>Bacillati</taxon>
        <taxon>Actinomycetota</taxon>
        <taxon>Actinomycetes</taxon>
        <taxon>Streptosporangiales</taxon>
        <taxon>Nocardiopsidaceae</taxon>
        <taxon>Nocardiopsis</taxon>
    </lineage>
</organism>